<dbReference type="AlphaFoldDB" id="A0A8X7SD26"/>
<keyword evidence="3" id="KW-1185">Reference proteome</keyword>
<gene>
    <name evidence="2" type="ORF">Bca52824_030370</name>
</gene>
<dbReference type="EMBL" id="JAAMPC010000007">
    <property type="protein sequence ID" value="KAG2301719.1"/>
    <property type="molecule type" value="Genomic_DNA"/>
</dbReference>
<feature type="region of interest" description="Disordered" evidence="1">
    <location>
        <begin position="1"/>
        <end position="51"/>
    </location>
</feature>
<sequence length="118" mass="12794">MKKRKLVGGPRQIQPSKLGTPNIDEAMNEDHSHGGQNDGAVYGAGETEGGQNECEGGLTDGENECEEDGRVEAVVRPFGDDEENKNYRDTHHVLTLNKINDQCLMIGGREAVVNCIQG</sequence>
<name>A0A8X7SD26_BRACI</name>
<protein>
    <submittedName>
        <fullName evidence="2">Uncharacterized protein</fullName>
    </submittedName>
</protein>
<evidence type="ECO:0000313" key="3">
    <source>
        <dbReference type="Proteomes" id="UP000886595"/>
    </source>
</evidence>
<reference evidence="2 3" key="1">
    <citation type="submission" date="2020-02" db="EMBL/GenBank/DDBJ databases">
        <authorList>
            <person name="Ma Q."/>
            <person name="Huang Y."/>
            <person name="Song X."/>
            <person name="Pei D."/>
        </authorList>
    </citation>
    <scope>NUCLEOTIDE SEQUENCE [LARGE SCALE GENOMIC DNA]</scope>
    <source>
        <strain evidence="2">Sxm20200214</strain>
        <tissue evidence="2">Leaf</tissue>
    </source>
</reference>
<evidence type="ECO:0000313" key="2">
    <source>
        <dbReference type="EMBL" id="KAG2301719.1"/>
    </source>
</evidence>
<accession>A0A8X7SD26</accession>
<organism evidence="2 3">
    <name type="scientific">Brassica carinata</name>
    <name type="common">Ethiopian mustard</name>
    <name type="synonym">Abyssinian cabbage</name>
    <dbReference type="NCBI Taxonomy" id="52824"/>
    <lineage>
        <taxon>Eukaryota</taxon>
        <taxon>Viridiplantae</taxon>
        <taxon>Streptophyta</taxon>
        <taxon>Embryophyta</taxon>
        <taxon>Tracheophyta</taxon>
        <taxon>Spermatophyta</taxon>
        <taxon>Magnoliopsida</taxon>
        <taxon>eudicotyledons</taxon>
        <taxon>Gunneridae</taxon>
        <taxon>Pentapetalae</taxon>
        <taxon>rosids</taxon>
        <taxon>malvids</taxon>
        <taxon>Brassicales</taxon>
        <taxon>Brassicaceae</taxon>
        <taxon>Brassiceae</taxon>
        <taxon>Brassica</taxon>
    </lineage>
</organism>
<comment type="caution">
    <text evidence="2">The sequence shown here is derived from an EMBL/GenBank/DDBJ whole genome shotgun (WGS) entry which is preliminary data.</text>
</comment>
<evidence type="ECO:0000256" key="1">
    <source>
        <dbReference type="SAM" id="MobiDB-lite"/>
    </source>
</evidence>
<dbReference type="Proteomes" id="UP000886595">
    <property type="component" value="Unassembled WGS sequence"/>
</dbReference>
<proteinExistence type="predicted"/>